<gene>
    <name evidence="1" type="ORF">M9H77_34117</name>
</gene>
<dbReference type="EMBL" id="CM044708">
    <property type="protein sequence ID" value="KAI5648112.1"/>
    <property type="molecule type" value="Genomic_DNA"/>
</dbReference>
<protein>
    <submittedName>
        <fullName evidence="1">Uncharacterized protein</fullName>
    </submittedName>
</protein>
<reference evidence="2" key="1">
    <citation type="journal article" date="2023" name="Nat. Plants">
        <title>Single-cell RNA sequencing provides a high-resolution roadmap for understanding the multicellular compartmentation of specialized metabolism.</title>
        <authorList>
            <person name="Sun S."/>
            <person name="Shen X."/>
            <person name="Li Y."/>
            <person name="Li Y."/>
            <person name="Wang S."/>
            <person name="Li R."/>
            <person name="Zhang H."/>
            <person name="Shen G."/>
            <person name="Guo B."/>
            <person name="Wei J."/>
            <person name="Xu J."/>
            <person name="St-Pierre B."/>
            <person name="Chen S."/>
            <person name="Sun C."/>
        </authorList>
    </citation>
    <scope>NUCLEOTIDE SEQUENCE [LARGE SCALE GENOMIC DNA]</scope>
</reference>
<dbReference type="Proteomes" id="UP001060085">
    <property type="component" value="Linkage Group LG08"/>
</dbReference>
<organism evidence="1 2">
    <name type="scientific">Catharanthus roseus</name>
    <name type="common">Madagascar periwinkle</name>
    <name type="synonym">Vinca rosea</name>
    <dbReference type="NCBI Taxonomy" id="4058"/>
    <lineage>
        <taxon>Eukaryota</taxon>
        <taxon>Viridiplantae</taxon>
        <taxon>Streptophyta</taxon>
        <taxon>Embryophyta</taxon>
        <taxon>Tracheophyta</taxon>
        <taxon>Spermatophyta</taxon>
        <taxon>Magnoliopsida</taxon>
        <taxon>eudicotyledons</taxon>
        <taxon>Gunneridae</taxon>
        <taxon>Pentapetalae</taxon>
        <taxon>asterids</taxon>
        <taxon>lamiids</taxon>
        <taxon>Gentianales</taxon>
        <taxon>Apocynaceae</taxon>
        <taxon>Rauvolfioideae</taxon>
        <taxon>Vinceae</taxon>
        <taxon>Catharanthinae</taxon>
        <taxon>Catharanthus</taxon>
    </lineage>
</organism>
<keyword evidence="2" id="KW-1185">Reference proteome</keyword>
<accession>A0ACB9ZKB1</accession>
<proteinExistence type="predicted"/>
<name>A0ACB9ZKB1_CATRO</name>
<evidence type="ECO:0000313" key="1">
    <source>
        <dbReference type="EMBL" id="KAI5648112.1"/>
    </source>
</evidence>
<evidence type="ECO:0000313" key="2">
    <source>
        <dbReference type="Proteomes" id="UP001060085"/>
    </source>
</evidence>
<sequence length="271" mass="31405">MDSSDSDFNISLQEDLIIEILRRLPVKSIIRFCCVCKSWKTLVRSNDNFIKSHLKLSLYNDPNRTNKVLFYSELDFRKIHNLDQLLTPRNLSLGPHFTIVGSCNGIICCYNKVMIPEILMNLSLPNGNCFGRVYVVFFYDSINDDYQIAKFCHISESSSVVELYSLNSNTWKLKNFSCNFPPIACPTLGALYALDINEEKFVEISLPGLFNEFISLFAWGYEFEIWVLKERLWKKEFVLVDPSDIHSPYGLSSLMGRFWLSIGMVRMFCMI</sequence>
<comment type="caution">
    <text evidence="1">The sequence shown here is derived from an EMBL/GenBank/DDBJ whole genome shotgun (WGS) entry which is preliminary data.</text>
</comment>